<keyword evidence="1" id="KW-0238">DNA-binding</keyword>
<dbReference type="PANTHER" id="PTHR38479">
    <property type="entry name" value="LMO0824 PROTEIN"/>
    <property type="match status" value="1"/>
</dbReference>
<dbReference type="Pfam" id="PF06224">
    <property type="entry name" value="AlkZ-like"/>
    <property type="match status" value="1"/>
</dbReference>
<proteinExistence type="predicted"/>
<dbReference type="PANTHER" id="PTHR38479:SF2">
    <property type="entry name" value="WINGED HELIX DNA-BINDING DOMAIN-CONTAINING PROTEIN"/>
    <property type="match status" value="1"/>
</dbReference>
<protein>
    <submittedName>
        <fullName evidence="1">Winged helix DNA-binding domain-containing protein</fullName>
    </submittedName>
</protein>
<organism evidence="1 2">
    <name type="scientific">Nocardioides lianchengensis</name>
    <dbReference type="NCBI Taxonomy" id="1045774"/>
    <lineage>
        <taxon>Bacteria</taxon>
        <taxon>Bacillati</taxon>
        <taxon>Actinomycetota</taxon>
        <taxon>Actinomycetes</taxon>
        <taxon>Propionibacteriales</taxon>
        <taxon>Nocardioidaceae</taxon>
        <taxon>Nocardioides</taxon>
    </lineage>
</organism>
<dbReference type="EMBL" id="FMZM01000010">
    <property type="protein sequence ID" value="SDD69728.1"/>
    <property type="molecule type" value="Genomic_DNA"/>
</dbReference>
<evidence type="ECO:0000313" key="1">
    <source>
        <dbReference type="EMBL" id="SDD69728.1"/>
    </source>
</evidence>
<gene>
    <name evidence="1" type="ORF">SAMN05421872_11069</name>
</gene>
<dbReference type="InterPro" id="IPR009351">
    <property type="entry name" value="AlkZ-like"/>
</dbReference>
<dbReference type="AlphaFoldDB" id="A0A1G6WV11"/>
<keyword evidence="2" id="KW-1185">Reference proteome</keyword>
<dbReference type="STRING" id="1045774.SAMN05421872_11069"/>
<name>A0A1G6WV11_9ACTN</name>
<evidence type="ECO:0000313" key="2">
    <source>
        <dbReference type="Proteomes" id="UP000199034"/>
    </source>
</evidence>
<dbReference type="Proteomes" id="UP000199034">
    <property type="component" value="Unassembled WGS sequence"/>
</dbReference>
<dbReference type="OrthoDB" id="9148135at2"/>
<sequence>MRLSRQRLNRTLLHRQHLLARTDAGVAELVGHLVGLQAQESLPPYLSLHARLRTLDPEDVTRGLEDRSLVRLLTMRGTIHLLRAVDAQPLRAWTQPRMEQELRSSQNVRGAADVDRATFDTALRTILAEGPLPQKAIGQRLAEVFADRPATALGQVARVAAPLVQLPPRGCWKQAGGVVYQYADRWLGGPGTEPDVPGIVRRYLRAFGPASAADVTAWSAITRLGPVLAAMDDLVRHEDEDGRPLYDVPDGVLADEDVPAPVRLLGCYDNVWLSHARRDRVTDPEKRTAWMGVNGGTANSLFVDGWLEGLWRVEDGRVVVIETLRTLTRAERAELAEESARVEELLRS</sequence>
<reference evidence="1 2" key="1">
    <citation type="submission" date="2016-10" db="EMBL/GenBank/DDBJ databases">
        <authorList>
            <person name="de Groot N.N."/>
        </authorList>
    </citation>
    <scope>NUCLEOTIDE SEQUENCE [LARGE SCALE GENOMIC DNA]</scope>
    <source>
        <strain evidence="1 2">CGMCC 4.6858</strain>
    </source>
</reference>
<accession>A0A1G6WV11</accession>
<dbReference type="GO" id="GO:0003677">
    <property type="term" value="F:DNA binding"/>
    <property type="evidence" value="ECO:0007669"/>
    <property type="project" value="UniProtKB-KW"/>
</dbReference>
<dbReference type="RefSeq" id="WP_090859306.1">
    <property type="nucleotide sequence ID" value="NZ_FMZM01000010.1"/>
</dbReference>